<sequence length="186" mass="20350">MGISPFNSFYNEGPTSATFIVEVDGKILGAFREVRGLGGKVEIFEVTEGGENGFVHKLPGRFTFDDVTLKRGMTFDNGLYNWFNEASGSRFELGSKRGKATLARQNVAITLMSAKGKRLRTWILTDAIPVSWKGPELSIETDEFLVEEITLAHHGLVSSNMGLPAGSSKKPSIKALKKAVTPKKKK</sequence>
<dbReference type="AlphaFoldDB" id="A0A094SRX9"/>
<evidence type="ECO:0008006" key="3">
    <source>
        <dbReference type="Google" id="ProtNLM"/>
    </source>
</evidence>
<dbReference type="NCBIfam" id="TIGR02241">
    <property type="entry name" value="conserved hypothetical phage tail region protein"/>
    <property type="match status" value="1"/>
</dbReference>
<gene>
    <name evidence="2" type="ORF">GM51_1680</name>
</gene>
<feature type="region of interest" description="Disordered" evidence="1">
    <location>
        <begin position="162"/>
        <end position="186"/>
    </location>
</feature>
<name>A0A094SRX9_9ZZZZ</name>
<dbReference type="EMBL" id="JNSL01000005">
    <property type="protein sequence ID" value="KGA21508.1"/>
    <property type="molecule type" value="Genomic_DNA"/>
</dbReference>
<dbReference type="InterPro" id="IPR011747">
    <property type="entry name" value="CHP02241"/>
</dbReference>
<dbReference type="Pfam" id="PF06841">
    <property type="entry name" value="Phage_T4_gp19"/>
    <property type="match status" value="1"/>
</dbReference>
<dbReference type="PANTHER" id="PTHR38009">
    <property type="entry name" value="CONSERVED HYPOTHETICAL PHAGE TAIL PROTEIN"/>
    <property type="match status" value="1"/>
</dbReference>
<dbReference type="GO" id="GO:0005198">
    <property type="term" value="F:structural molecule activity"/>
    <property type="evidence" value="ECO:0007669"/>
    <property type="project" value="InterPro"/>
</dbReference>
<organism evidence="2">
    <name type="scientific">freshwater metagenome</name>
    <dbReference type="NCBI Taxonomy" id="449393"/>
    <lineage>
        <taxon>unclassified sequences</taxon>
        <taxon>metagenomes</taxon>
        <taxon>ecological metagenomes</taxon>
    </lineage>
</organism>
<accession>A0A094SRX9</accession>
<dbReference type="PANTHER" id="PTHR38009:SF1">
    <property type="entry name" value="CONSERVED HYPOTHETICAL PHAGE TAIL PROTEIN"/>
    <property type="match status" value="1"/>
</dbReference>
<protein>
    <recommendedName>
        <fullName evidence="3">Phage tail protein</fullName>
    </recommendedName>
</protein>
<dbReference type="InterPro" id="IPR010667">
    <property type="entry name" value="Phage_T4_Gp19"/>
</dbReference>
<evidence type="ECO:0000313" key="2">
    <source>
        <dbReference type="EMBL" id="KGA21508.1"/>
    </source>
</evidence>
<evidence type="ECO:0000256" key="1">
    <source>
        <dbReference type="SAM" id="MobiDB-lite"/>
    </source>
</evidence>
<comment type="caution">
    <text evidence="2">The sequence shown here is derived from an EMBL/GenBank/DDBJ whole genome shotgun (WGS) entry which is preliminary data.</text>
</comment>
<feature type="compositionally biased region" description="Basic residues" evidence="1">
    <location>
        <begin position="171"/>
        <end position="186"/>
    </location>
</feature>
<proteinExistence type="predicted"/>
<reference evidence="2" key="1">
    <citation type="submission" date="2014-06" db="EMBL/GenBank/DDBJ databases">
        <title>Key roles for freshwater Actinobacteria revealed by deep metagenomic sequencing.</title>
        <authorList>
            <person name="Ghai R."/>
            <person name="Mizuno C.M."/>
            <person name="Picazo A."/>
            <person name="Camacho A."/>
            <person name="Rodriguez-Valera F."/>
        </authorList>
    </citation>
    <scope>NUCLEOTIDE SEQUENCE</scope>
</reference>